<dbReference type="InterPro" id="IPR050261">
    <property type="entry name" value="FrsA_esterase"/>
</dbReference>
<dbReference type="RefSeq" id="WP_193735658.1">
    <property type="nucleotide sequence ID" value="NZ_CP063304.1"/>
</dbReference>
<dbReference type="AlphaFoldDB" id="A0A7M2RGR7"/>
<sequence>MMTIENLEKYNPSHFYDVKSQLKDYVYNNTSKLLENGKTRRNLILTKDELRQRQCYVRSKFLDSIGGMPSCETPLDPVVTGVVQSDDFHIEKVIYQSRPNCFVTANLYMPDGLKNPSGAVLFLCGHDPLAKHSYEYQMVCQCLTKRGIIVLAIDPVGQGERVSYYEEGSEIISRGTAEHTHAGLQCLMTGYPSARYFLQDAIRGIDYLLTRPEVDPDNIGVTGNSGGGTQTCMVMLCDDRVKAFAPGTYITSYEENILSGVPQDSEQNWPGFLKYGFEHEDILLSAAPKPVAVLAASYDFFPIEGTRKTVENAKKYWKLWGKEDNLYYYEDVTQHSYSFDLALKAAEFFTRSLEIENREDITLEDIHIINPKKLWCTKKGQIKEEKRNSRFIYEENLSLLNRMKKDVCTKENAYQWLKEQVYHQRDICALNLRKISRLEYNDLSIASYIWRSQERMMNHCLVFEENSNSDVTRSPTIAVWDGGTRQLKDHMEWIQNECEKGRKVLVLNTSGVGGIAPYQTGAQKVDDKFGTIYKLADDLIRSGDSLCALRIFDVIRSVDMLQDLDAAKCRDIRIHVCGWQGIYGILAAFLDERIESVSIEEPVLTYNSWVAERYYENEPVSIILPKALRFFDIDNVIGWMKEENRIEICKGDRS</sequence>
<dbReference type="SUPFAM" id="SSF53474">
    <property type="entry name" value="alpha/beta-Hydrolases"/>
    <property type="match status" value="1"/>
</dbReference>
<accession>A0A7M2RGR7</accession>
<dbReference type="EMBL" id="CP063304">
    <property type="protein sequence ID" value="QOV19338.1"/>
    <property type="molecule type" value="Genomic_DNA"/>
</dbReference>
<dbReference type="InterPro" id="IPR025890">
    <property type="entry name" value="Abhydrolase_bac"/>
</dbReference>
<evidence type="ECO:0000313" key="1">
    <source>
        <dbReference type="EMBL" id="QOV19338.1"/>
    </source>
</evidence>
<reference evidence="1 2" key="1">
    <citation type="submission" date="2020-10" db="EMBL/GenBank/DDBJ databases">
        <title>Blautia liquoris sp.nov., isolated from the mud in a fermentation cellar used for the production of Chinese strong-flavoured liquor.</title>
        <authorList>
            <person name="Lu L."/>
        </authorList>
    </citation>
    <scope>NUCLEOTIDE SEQUENCE [LARGE SCALE GENOMIC DNA]</scope>
    <source>
        <strain evidence="1 2">LZLJ-3</strain>
    </source>
</reference>
<gene>
    <name evidence="1" type="ORF">INP51_15605</name>
</gene>
<dbReference type="KEGG" id="bliq:INP51_15605"/>
<dbReference type="Gene3D" id="3.40.50.1820">
    <property type="entry name" value="alpha/beta hydrolase"/>
    <property type="match status" value="2"/>
</dbReference>
<evidence type="ECO:0000313" key="2">
    <source>
        <dbReference type="Proteomes" id="UP000593601"/>
    </source>
</evidence>
<protein>
    <submittedName>
        <fullName evidence="1">Acetylxylan esterase</fullName>
    </submittedName>
</protein>
<dbReference type="PANTHER" id="PTHR22946:SF8">
    <property type="entry name" value="ACETYL XYLAN ESTERASE DOMAIN-CONTAINING PROTEIN"/>
    <property type="match status" value="1"/>
</dbReference>
<dbReference type="Pfam" id="PF12715">
    <property type="entry name" value="Abhydrolase_7"/>
    <property type="match status" value="1"/>
</dbReference>
<dbReference type="InterPro" id="IPR029058">
    <property type="entry name" value="AB_hydrolase_fold"/>
</dbReference>
<name>A0A7M2RGR7_9FIRM</name>
<organism evidence="1 2">
    <name type="scientific">Blautia liquoris</name>
    <dbReference type="NCBI Taxonomy" id="2779518"/>
    <lineage>
        <taxon>Bacteria</taxon>
        <taxon>Bacillati</taxon>
        <taxon>Bacillota</taxon>
        <taxon>Clostridia</taxon>
        <taxon>Lachnospirales</taxon>
        <taxon>Lachnospiraceae</taxon>
        <taxon>Blautia</taxon>
    </lineage>
</organism>
<proteinExistence type="predicted"/>
<keyword evidence="2" id="KW-1185">Reference proteome</keyword>
<dbReference type="PANTHER" id="PTHR22946">
    <property type="entry name" value="DIENELACTONE HYDROLASE DOMAIN-CONTAINING PROTEIN-RELATED"/>
    <property type="match status" value="1"/>
</dbReference>
<dbReference type="Proteomes" id="UP000593601">
    <property type="component" value="Chromosome"/>
</dbReference>